<accession>A0A1L7WQT3</accession>
<dbReference type="PANTHER" id="PTHR48022:SF34">
    <property type="entry name" value="MAJOR FACILITATOR SUPERFAMILY (MFS) PROFILE DOMAIN-CONTAINING PROTEIN-RELATED"/>
    <property type="match status" value="1"/>
</dbReference>
<dbReference type="OrthoDB" id="508119at2759"/>
<evidence type="ECO:0000256" key="2">
    <source>
        <dbReference type="ARBA" id="ARBA00022692"/>
    </source>
</evidence>
<dbReference type="Gene3D" id="1.20.1250.20">
    <property type="entry name" value="MFS general substrate transporter like domains"/>
    <property type="match status" value="3"/>
</dbReference>
<sequence>MGFFTKTEDRSTSKEVYNFRVYFYAAVTSAGAATIGYDGAFIRGILALASFKKEFGLTLLPTHELNTISASIVSTYQAEAFFGAFAAYPVGHYLGRRISLGIFSLLFLFRARLMLGADTNRGLGLIYGGRAIAGSALVLSPISSLFTYQRFRHLLFEVDSLACGKLDSRALAPPGLLTIGTFFLVESPRWLIHNNQRKKGLATLARLRGLNQDHIYLREEIAQIDQAIELQASTIGINAINYYSPTVFASIGISGTNTSLLTRGIFGVIKTVMTFIWILAMIDQLGRRKLLIFGALGGSMALRVVGGYIAAA</sequence>
<dbReference type="AlphaFoldDB" id="A0A1L7WQT3"/>
<evidence type="ECO:0000256" key="3">
    <source>
        <dbReference type="ARBA" id="ARBA00022989"/>
    </source>
</evidence>
<dbReference type="SUPFAM" id="SSF103473">
    <property type="entry name" value="MFS general substrate transporter"/>
    <property type="match status" value="1"/>
</dbReference>
<dbReference type="Proteomes" id="UP000184330">
    <property type="component" value="Unassembled WGS sequence"/>
</dbReference>
<feature type="transmembrane region" description="Helical" evidence="5">
    <location>
        <begin position="169"/>
        <end position="185"/>
    </location>
</feature>
<evidence type="ECO:0000256" key="4">
    <source>
        <dbReference type="ARBA" id="ARBA00023136"/>
    </source>
</evidence>
<keyword evidence="7" id="KW-1185">Reference proteome</keyword>
<evidence type="ECO:0008006" key="8">
    <source>
        <dbReference type="Google" id="ProtNLM"/>
    </source>
</evidence>
<gene>
    <name evidence="6" type="ORF">PAC_04997</name>
</gene>
<keyword evidence="4 5" id="KW-0472">Membrane</keyword>
<feature type="transmembrane region" description="Helical" evidence="5">
    <location>
        <begin position="127"/>
        <end position="148"/>
    </location>
</feature>
<evidence type="ECO:0000256" key="5">
    <source>
        <dbReference type="SAM" id="Phobius"/>
    </source>
</evidence>
<feature type="transmembrane region" description="Helical" evidence="5">
    <location>
        <begin position="290"/>
        <end position="311"/>
    </location>
</feature>
<feature type="transmembrane region" description="Helical" evidence="5">
    <location>
        <begin position="264"/>
        <end position="283"/>
    </location>
</feature>
<reference evidence="6 7" key="1">
    <citation type="submission" date="2016-03" db="EMBL/GenBank/DDBJ databases">
        <authorList>
            <person name="Ploux O."/>
        </authorList>
    </citation>
    <scope>NUCLEOTIDE SEQUENCE [LARGE SCALE GENOMIC DNA]</scope>
    <source>
        <strain evidence="6 7">UAMH 11012</strain>
    </source>
</reference>
<feature type="transmembrane region" description="Helical" evidence="5">
    <location>
        <begin position="98"/>
        <end position="115"/>
    </location>
</feature>
<protein>
    <recommendedName>
        <fullName evidence="8">Major facilitator superfamily (MFS) profile domain-containing protein</fullName>
    </recommendedName>
</protein>
<dbReference type="InterPro" id="IPR036259">
    <property type="entry name" value="MFS_trans_sf"/>
</dbReference>
<keyword evidence="3 5" id="KW-1133">Transmembrane helix</keyword>
<dbReference type="GO" id="GO:0016020">
    <property type="term" value="C:membrane"/>
    <property type="evidence" value="ECO:0007669"/>
    <property type="project" value="UniProtKB-SubCell"/>
</dbReference>
<dbReference type="EMBL" id="FJOG01000006">
    <property type="protein sequence ID" value="CZR55111.1"/>
    <property type="molecule type" value="Genomic_DNA"/>
</dbReference>
<feature type="transmembrane region" description="Helical" evidence="5">
    <location>
        <begin position="21"/>
        <end position="48"/>
    </location>
</feature>
<evidence type="ECO:0000313" key="6">
    <source>
        <dbReference type="EMBL" id="CZR55111.1"/>
    </source>
</evidence>
<dbReference type="InterPro" id="IPR050360">
    <property type="entry name" value="MFS_Sugar_Transporters"/>
</dbReference>
<keyword evidence="2 5" id="KW-0812">Transmembrane</keyword>
<evidence type="ECO:0000256" key="1">
    <source>
        <dbReference type="ARBA" id="ARBA00004141"/>
    </source>
</evidence>
<proteinExistence type="predicted"/>
<comment type="subcellular location">
    <subcellularLocation>
        <location evidence="1">Membrane</location>
        <topology evidence="1">Multi-pass membrane protein</topology>
    </subcellularLocation>
</comment>
<dbReference type="GO" id="GO:0005351">
    <property type="term" value="F:carbohydrate:proton symporter activity"/>
    <property type="evidence" value="ECO:0007669"/>
    <property type="project" value="TreeGrafter"/>
</dbReference>
<evidence type="ECO:0000313" key="7">
    <source>
        <dbReference type="Proteomes" id="UP000184330"/>
    </source>
</evidence>
<organism evidence="6 7">
    <name type="scientific">Phialocephala subalpina</name>
    <dbReference type="NCBI Taxonomy" id="576137"/>
    <lineage>
        <taxon>Eukaryota</taxon>
        <taxon>Fungi</taxon>
        <taxon>Dikarya</taxon>
        <taxon>Ascomycota</taxon>
        <taxon>Pezizomycotina</taxon>
        <taxon>Leotiomycetes</taxon>
        <taxon>Helotiales</taxon>
        <taxon>Mollisiaceae</taxon>
        <taxon>Phialocephala</taxon>
        <taxon>Phialocephala fortinii species complex</taxon>
    </lineage>
</organism>
<dbReference type="InterPro" id="IPR005828">
    <property type="entry name" value="MFS_sugar_transport-like"/>
</dbReference>
<dbReference type="Pfam" id="PF00083">
    <property type="entry name" value="Sugar_tr"/>
    <property type="match status" value="3"/>
</dbReference>
<dbReference type="PANTHER" id="PTHR48022">
    <property type="entry name" value="PLASTIDIC GLUCOSE TRANSPORTER 4"/>
    <property type="match status" value="1"/>
</dbReference>
<name>A0A1L7WQT3_9HELO</name>